<dbReference type="AlphaFoldDB" id="A0A7M7KZG1"/>
<dbReference type="InParanoid" id="A0A7M7KZG1"/>
<evidence type="ECO:0000256" key="2">
    <source>
        <dbReference type="ARBA" id="ARBA00004651"/>
    </source>
</evidence>
<keyword evidence="6" id="KW-0303">Gap junction</keyword>
<keyword evidence="4" id="KW-1003">Cell membrane</keyword>
<evidence type="ECO:0000256" key="10">
    <source>
        <dbReference type="ARBA" id="ARBA00023136"/>
    </source>
</evidence>
<evidence type="ECO:0000256" key="11">
    <source>
        <dbReference type="ARBA" id="ARBA00023303"/>
    </source>
</evidence>
<evidence type="ECO:0000256" key="6">
    <source>
        <dbReference type="ARBA" id="ARBA00022868"/>
    </source>
</evidence>
<dbReference type="Proteomes" id="UP000594260">
    <property type="component" value="Unplaced"/>
</dbReference>
<keyword evidence="11 12" id="KW-0407">Ion channel</keyword>
<dbReference type="GO" id="GO:0005886">
    <property type="term" value="C:plasma membrane"/>
    <property type="evidence" value="ECO:0007669"/>
    <property type="project" value="UniProtKB-SubCell"/>
</dbReference>
<dbReference type="EnsemblMetazoa" id="XM_022817468">
    <property type="protein sequence ID" value="XP_022673203"/>
    <property type="gene ID" value="LOC111255472"/>
</dbReference>
<evidence type="ECO:0000256" key="12">
    <source>
        <dbReference type="RuleBase" id="RU010713"/>
    </source>
</evidence>
<keyword evidence="7" id="KW-0965">Cell junction</keyword>
<evidence type="ECO:0000313" key="13">
    <source>
        <dbReference type="EnsemblMetazoa" id="XP_022673203"/>
    </source>
</evidence>
<feature type="transmembrane region" description="Helical" evidence="12">
    <location>
        <begin position="110"/>
        <end position="127"/>
    </location>
</feature>
<organism evidence="13 14">
    <name type="scientific">Varroa destructor</name>
    <name type="common">Honeybee mite</name>
    <dbReference type="NCBI Taxonomy" id="109461"/>
    <lineage>
        <taxon>Eukaryota</taxon>
        <taxon>Metazoa</taxon>
        <taxon>Ecdysozoa</taxon>
        <taxon>Arthropoda</taxon>
        <taxon>Chelicerata</taxon>
        <taxon>Arachnida</taxon>
        <taxon>Acari</taxon>
        <taxon>Parasitiformes</taxon>
        <taxon>Mesostigmata</taxon>
        <taxon>Gamasina</taxon>
        <taxon>Dermanyssoidea</taxon>
        <taxon>Varroidae</taxon>
        <taxon>Varroa</taxon>
    </lineage>
</organism>
<protein>
    <recommendedName>
        <fullName evidence="12">Innexin</fullName>
    </recommendedName>
</protein>
<name>A0A7M7KZG1_VARDE</name>
<comment type="similarity">
    <text evidence="12">Belongs to the pannexin family.</text>
</comment>
<keyword evidence="8 12" id="KW-1133">Transmembrane helix</keyword>
<evidence type="ECO:0000256" key="7">
    <source>
        <dbReference type="ARBA" id="ARBA00022949"/>
    </source>
</evidence>
<evidence type="ECO:0000256" key="9">
    <source>
        <dbReference type="ARBA" id="ARBA00023065"/>
    </source>
</evidence>
<dbReference type="PANTHER" id="PTHR11893:SF39">
    <property type="entry name" value="INNEXIN INX1"/>
    <property type="match status" value="1"/>
</dbReference>
<comment type="function">
    <text evidence="12">Structural component of the gap junctions.</text>
</comment>
<keyword evidence="10 12" id="KW-0472">Membrane</keyword>
<evidence type="ECO:0000256" key="3">
    <source>
        <dbReference type="ARBA" id="ARBA00022448"/>
    </source>
</evidence>
<gene>
    <name evidence="12" type="primary">inx</name>
</gene>
<evidence type="ECO:0000256" key="8">
    <source>
        <dbReference type="ARBA" id="ARBA00022989"/>
    </source>
</evidence>
<dbReference type="PRINTS" id="PR01262">
    <property type="entry name" value="INNEXIN"/>
</dbReference>
<comment type="subcellular location">
    <subcellularLocation>
        <location evidence="1">Cell junction</location>
        <location evidence="1">Gap junction</location>
    </subcellularLocation>
    <subcellularLocation>
        <location evidence="2 12">Cell membrane</location>
        <topology evidence="2 12">Multi-pass membrane protein</topology>
    </subcellularLocation>
</comment>
<dbReference type="OMA" id="NYYQWVS"/>
<reference evidence="13" key="1">
    <citation type="submission" date="2021-01" db="UniProtKB">
        <authorList>
            <consortium name="EnsemblMetazoa"/>
        </authorList>
    </citation>
    <scope>IDENTIFICATION</scope>
</reference>
<evidence type="ECO:0000256" key="4">
    <source>
        <dbReference type="ARBA" id="ARBA00022475"/>
    </source>
</evidence>
<evidence type="ECO:0000256" key="5">
    <source>
        <dbReference type="ARBA" id="ARBA00022692"/>
    </source>
</evidence>
<keyword evidence="3 12" id="KW-0813">Transport</keyword>
<evidence type="ECO:0000256" key="1">
    <source>
        <dbReference type="ARBA" id="ARBA00004610"/>
    </source>
</evidence>
<dbReference type="GO" id="GO:0034220">
    <property type="term" value="P:monoatomic ion transmembrane transport"/>
    <property type="evidence" value="ECO:0007669"/>
    <property type="project" value="UniProtKB-KW"/>
</dbReference>
<proteinExistence type="inferred from homology"/>
<accession>A0A7M7KZG1</accession>
<dbReference type="PANTHER" id="PTHR11893">
    <property type="entry name" value="INNEXIN"/>
    <property type="match status" value="1"/>
</dbReference>
<dbReference type="GO" id="GO:0005921">
    <property type="term" value="C:gap junction"/>
    <property type="evidence" value="ECO:0007669"/>
    <property type="project" value="UniProtKB-SubCell"/>
</dbReference>
<keyword evidence="5 12" id="KW-0812">Transmembrane</keyword>
<dbReference type="Pfam" id="PF00876">
    <property type="entry name" value="Innexin"/>
    <property type="match status" value="1"/>
</dbReference>
<evidence type="ECO:0000313" key="14">
    <source>
        <dbReference type="Proteomes" id="UP000594260"/>
    </source>
</evidence>
<dbReference type="PROSITE" id="PS51013">
    <property type="entry name" value="PANNEXIN"/>
    <property type="match status" value="1"/>
</dbReference>
<sequence>MIGIFDGIHRIFRLRRRGAIVENGVFRLHWQFTAGLLLFLAVIISARQYVGAPIECTTLTGVPPAVINAYCWIYPTFTLPDAHKKQIGVDVPAPGIDNSANYDKKKFVSYYQWVYLTLIIQAILFYLPHYCWKSWEGGLMGALTGGTVKSEEERHKKREIITLWIDRNFGRRNLYTYKYLFCELLCFFNVFMQMFLMDSFLNYEFMKYGIRVLEVLTQEDSRRGDPMIYVFPRVTKCVFHEFGYSGDVMHRDVLCVLPQNVFNEKLFILVWFWFVLLLSIFSGLIIYRIVILLSPSMRKRLLMNRCHLGDPEDVCLIVKATNIGDWFFLYMMGPNLDSMLFAEVIGEMAVTPNVRSNRNDARIQFNITEKTALKATAPNNSMSPAL</sequence>
<dbReference type="OrthoDB" id="5867527at2759"/>
<dbReference type="GO" id="GO:0005243">
    <property type="term" value="F:gap junction channel activity"/>
    <property type="evidence" value="ECO:0007669"/>
    <property type="project" value="TreeGrafter"/>
</dbReference>
<feature type="transmembrane region" description="Helical" evidence="12">
    <location>
        <begin position="177"/>
        <end position="196"/>
    </location>
</feature>
<keyword evidence="14" id="KW-1185">Reference proteome</keyword>
<feature type="transmembrane region" description="Helical" evidence="12">
    <location>
        <begin position="266"/>
        <end position="293"/>
    </location>
</feature>
<feature type="transmembrane region" description="Helical" evidence="12">
    <location>
        <begin position="25"/>
        <end position="44"/>
    </location>
</feature>
<dbReference type="InterPro" id="IPR000990">
    <property type="entry name" value="Innexin"/>
</dbReference>
<keyword evidence="9 12" id="KW-0406">Ion transport</keyword>